<dbReference type="SUPFAM" id="SSF51445">
    <property type="entry name" value="(Trans)glycosidases"/>
    <property type="match status" value="1"/>
</dbReference>
<dbReference type="InterPro" id="IPR015237">
    <property type="entry name" value="Alpha-amylase_C_pro"/>
</dbReference>
<dbReference type="CDD" id="cd11318">
    <property type="entry name" value="AmyAc_bac_fung_AmyA"/>
    <property type="match status" value="1"/>
</dbReference>
<dbReference type="Proteomes" id="UP001302126">
    <property type="component" value="Unassembled WGS sequence"/>
</dbReference>
<protein>
    <submittedName>
        <fullName evidence="8">Alpha-amylase</fullName>
    </submittedName>
</protein>
<comment type="caution">
    <text evidence="8">The sequence shown here is derived from an EMBL/GenBank/DDBJ whole genome shotgun (WGS) entry which is preliminary data.</text>
</comment>
<dbReference type="NCBIfam" id="NF006969">
    <property type="entry name" value="PRK09441.1-2"/>
    <property type="match status" value="1"/>
</dbReference>
<dbReference type="GO" id="GO:0004553">
    <property type="term" value="F:hydrolase activity, hydrolyzing O-glycosyl compounds"/>
    <property type="evidence" value="ECO:0007669"/>
    <property type="project" value="InterPro"/>
</dbReference>
<dbReference type="Gene3D" id="3.20.20.80">
    <property type="entry name" value="Glycosidases"/>
    <property type="match status" value="1"/>
</dbReference>
<dbReference type="InterPro" id="IPR013780">
    <property type="entry name" value="Glyco_hydro_b"/>
</dbReference>
<dbReference type="Pfam" id="PF00128">
    <property type="entry name" value="Alpha-amylase"/>
    <property type="match status" value="1"/>
</dbReference>
<dbReference type="Gene3D" id="2.60.40.1180">
    <property type="entry name" value="Golgi alpha-mannosidase II"/>
    <property type="match status" value="1"/>
</dbReference>
<name>A0AAN6WN05_9PEZI</name>
<evidence type="ECO:0000259" key="7">
    <source>
        <dbReference type="SMART" id="SM00642"/>
    </source>
</evidence>
<dbReference type="GO" id="GO:0005509">
    <property type="term" value="F:calcium ion binding"/>
    <property type="evidence" value="ECO:0007669"/>
    <property type="project" value="InterPro"/>
</dbReference>
<evidence type="ECO:0000313" key="9">
    <source>
        <dbReference type="Proteomes" id="UP001302126"/>
    </source>
</evidence>
<evidence type="ECO:0000256" key="6">
    <source>
        <dbReference type="ARBA" id="ARBA00023295"/>
    </source>
</evidence>
<dbReference type="PANTHER" id="PTHR43447">
    <property type="entry name" value="ALPHA-AMYLASE"/>
    <property type="match status" value="1"/>
</dbReference>
<dbReference type="Pfam" id="PF09154">
    <property type="entry name" value="Alpha-amy_C_pro"/>
    <property type="match status" value="1"/>
</dbReference>
<keyword evidence="4" id="KW-0378">Hydrolase</keyword>
<evidence type="ECO:0000256" key="2">
    <source>
        <dbReference type="ARBA" id="ARBA00008061"/>
    </source>
</evidence>
<keyword evidence="5" id="KW-0119">Carbohydrate metabolism</keyword>
<gene>
    <name evidence="8" type="ORF">QBC35DRAFT_443932</name>
</gene>
<dbReference type="AlphaFoldDB" id="A0AAN6WN05"/>
<comment type="cofactor">
    <cofactor evidence="1">
        <name>Ca(2+)</name>
        <dbReference type="ChEBI" id="CHEBI:29108"/>
    </cofactor>
</comment>
<dbReference type="InterPro" id="IPR013776">
    <property type="entry name" value="A-amylase_thermo"/>
</dbReference>
<dbReference type="NCBIfam" id="NF006968">
    <property type="entry name" value="PRK09441.1-1"/>
    <property type="match status" value="1"/>
</dbReference>
<evidence type="ECO:0000256" key="1">
    <source>
        <dbReference type="ARBA" id="ARBA00001913"/>
    </source>
</evidence>
<accession>A0AAN6WN05</accession>
<dbReference type="InterPro" id="IPR006047">
    <property type="entry name" value="GH13_cat_dom"/>
</dbReference>
<dbReference type="GO" id="GO:0005975">
    <property type="term" value="P:carbohydrate metabolic process"/>
    <property type="evidence" value="ECO:0007669"/>
    <property type="project" value="InterPro"/>
</dbReference>
<reference evidence="8" key="2">
    <citation type="submission" date="2023-05" db="EMBL/GenBank/DDBJ databases">
        <authorList>
            <consortium name="Lawrence Berkeley National Laboratory"/>
            <person name="Steindorff A."/>
            <person name="Hensen N."/>
            <person name="Bonometti L."/>
            <person name="Westerberg I."/>
            <person name="Brannstrom I.O."/>
            <person name="Guillou S."/>
            <person name="Cros-Aarteil S."/>
            <person name="Calhoun S."/>
            <person name="Haridas S."/>
            <person name="Kuo A."/>
            <person name="Mondo S."/>
            <person name="Pangilinan J."/>
            <person name="Riley R."/>
            <person name="Labutti K."/>
            <person name="Andreopoulos B."/>
            <person name="Lipzen A."/>
            <person name="Chen C."/>
            <person name="Yanf M."/>
            <person name="Daum C."/>
            <person name="Ng V."/>
            <person name="Clum A."/>
            <person name="Ohm R."/>
            <person name="Martin F."/>
            <person name="Silar P."/>
            <person name="Natvig D."/>
            <person name="Lalanne C."/>
            <person name="Gautier V."/>
            <person name="Ament-Velasquez S.L."/>
            <person name="Kruys A."/>
            <person name="Hutchinson M.I."/>
            <person name="Powell A.J."/>
            <person name="Barry K."/>
            <person name="Miller A.N."/>
            <person name="Grigoriev I.V."/>
            <person name="Debuchy R."/>
            <person name="Gladieux P."/>
            <person name="Thoren M.H."/>
            <person name="Johannesson H."/>
        </authorList>
    </citation>
    <scope>NUCLEOTIDE SEQUENCE</scope>
    <source>
        <strain evidence="8">PSN309</strain>
    </source>
</reference>
<reference evidence="8" key="1">
    <citation type="journal article" date="2023" name="Mol. Phylogenet. Evol.">
        <title>Genome-scale phylogeny and comparative genomics of the fungal order Sordariales.</title>
        <authorList>
            <person name="Hensen N."/>
            <person name="Bonometti L."/>
            <person name="Westerberg I."/>
            <person name="Brannstrom I.O."/>
            <person name="Guillou S."/>
            <person name="Cros-Aarteil S."/>
            <person name="Calhoun S."/>
            <person name="Haridas S."/>
            <person name="Kuo A."/>
            <person name="Mondo S."/>
            <person name="Pangilinan J."/>
            <person name="Riley R."/>
            <person name="LaButti K."/>
            <person name="Andreopoulos B."/>
            <person name="Lipzen A."/>
            <person name="Chen C."/>
            <person name="Yan M."/>
            <person name="Daum C."/>
            <person name="Ng V."/>
            <person name="Clum A."/>
            <person name="Steindorff A."/>
            <person name="Ohm R.A."/>
            <person name="Martin F."/>
            <person name="Silar P."/>
            <person name="Natvig D.O."/>
            <person name="Lalanne C."/>
            <person name="Gautier V."/>
            <person name="Ament-Velasquez S.L."/>
            <person name="Kruys A."/>
            <person name="Hutchinson M.I."/>
            <person name="Powell A.J."/>
            <person name="Barry K."/>
            <person name="Miller A.N."/>
            <person name="Grigoriev I.V."/>
            <person name="Debuchy R."/>
            <person name="Gladieux P."/>
            <person name="Hiltunen Thoren M."/>
            <person name="Johannesson H."/>
        </authorList>
    </citation>
    <scope>NUCLEOTIDE SEQUENCE</scope>
    <source>
        <strain evidence="8">PSN309</strain>
    </source>
</reference>
<evidence type="ECO:0000256" key="4">
    <source>
        <dbReference type="ARBA" id="ARBA00022801"/>
    </source>
</evidence>
<feature type="domain" description="Glycosyl hydrolase family 13 catalytic" evidence="7">
    <location>
        <begin position="65"/>
        <end position="464"/>
    </location>
</feature>
<evidence type="ECO:0000313" key="8">
    <source>
        <dbReference type="EMBL" id="KAK4183137.1"/>
    </source>
</evidence>
<dbReference type="Gene3D" id="2.40.30.140">
    <property type="match status" value="1"/>
</dbReference>
<evidence type="ECO:0000256" key="3">
    <source>
        <dbReference type="ARBA" id="ARBA00022723"/>
    </source>
</evidence>
<proteinExistence type="inferred from homology"/>
<evidence type="ECO:0000256" key="5">
    <source>
        <dbReference type="ARBA" id="ARBA00023277"/>
    </source>
</evidence>
<dbReference type="SMART" id="SM00642">
    <property type="entry name" value="Aamy"/>
    <property type="match status" value="1"/>
</dbReference>
<organism evidence="8 9">
    <name type="scientific">Podospora australis</name>
    <dbReference type="NCBI Taxonomy" id="1536484"/>
    <lineage>
        <taxon>Eukaryota</taxon>
        <taxon>Fungi</taxon>
        <taxon>Dikarya</taxon>
        <taxon>Ascomycota</taxon>
        <taxon>Pezizomycotina</taxon>
        <taxon>Sordariomycetes</taxon>
        <taxon>Sordariomycetidae</taxon>
        <taxon>Sordariales</taxon>
        <taxon>Podosporaceae</taxon>
        <taxon>Podospora</taxon>
    </lineage>
</organism>
<dbReference type="SUPFAM" id="SSF51011">
    <property type="entry name" value="Glycosyl hydrolase domain"/>
    <property type="match status" value="1"/>
</dbReference>
<dbReference type="InterPro" id="IPR017853">
    <property type="entry name" value="GH"/>
</dbReference>
<keyword evidence="6" id="KW-0326">Glycosidase</keyword>
<sequence>MSAFLNLPQPPPGKLTPALLALQKAATAQLPGSGFSTNMRPLRERRTAPLHPFIVSDDAPCPQNQLMVQGFEWYIPPDHQHWRRLSQILPSLSHLGVSHLWIPPACKAAHGPDGNGYDIYDLYDLGEFPQKGSTGTKWGTKEELVDLTQIASEQYGVKILFDAVLNHKTGADFKEQCWGKQVDPKDRRVELDNESQELEGWTGFEFPGRQGRYSGMKWTKEHFTGIDYDDRTKRHGVWKLGGKEWAEDVDEELGNYDFLMFADIDHRHPDVKADIFHWVKWLSRQLKIGGLRVDAIKHYSFRFLRDLLRHIDREVNDQWFIVGEYWREDSEFLAKFIEFMDHRISLFDVQLVSNFSRISLAEEKGDLRKLLDDTLALWKPDNAVTFVVNHDTQNGQSLETPVLPFFIPLAYAVILLRANTGLPCVFYADLYGSFGPPQPNTQGYVKFTPPTSGGAILPKMMLARKLWAYGTQYDYFGESHCVGFTRCGHVSQSRGDGVAVVMTNAWECASKRMFVGRQHAGEIWTDLLKWCFGQVVIDGEGWGVFPVGPRSVSVWVNSTAEGRAGVDSFTFDFDIYGLYKQQESTPIATITR</sequence>
<dbReference type="EMBL" id="MU864574">
    <property type="protein sequence ID" value="KAK4183137.1"/>
    <property type="molecule type" value="Genomic_DNA"/>
</dbReference>
<keyword evidence="9" id="KW-1185">Reference proteome</keyword>
<dbReference type="PIRSF" id="PIRSF001021">
    <property type="entry name" value="Alph-amls_thrmst"/>
    <property type="match status" value="1"/>
</dbReference>
<comment type="similarity">
    <text evidence="2">Belongs to the glycosyl hydrolase 13 family.</text>
</comment>
<keyword evidence="3" id="KW-0479">Metal-binding</keyword>